<reference evidence="12 13" key="1">
    <citation type="submission" date="2018-08" db="EMBL/GenBank/DDBJ databases">
        <title>A genome reference for cultivated species of the human gut microbiota.</title>
        <authorList>
            <person name="Zou Y."/>
            <person name="Xue W."/>
            <person name="Luo G."/>
        </authorList>
    </citation>
    <scope>NUCLEOTIDE SEQUENCE [LARGE SCALE GENOMIC DNA]</scope>
    <source>
        <strain evidence="10 12">AF14-6AC</strain>
        <strain evidence="11 13">OF03-11</strain>
    </source>
</reference>
<feature type="transmembrane region" description="Helical" evidence="6">
    <location>
        <begin position="362"/>
        <end position="381"/>
    </location>
</feature>
<dbReference type="InterPro" id="IPR020846">
    <property type="entry name" value="MFS_dom"/>
</dbReference>
<reference evidence="9" key="3">
    <citation type="submission" date="2023-01" db="EMBL/GenBank/DDBJ databases">
        <title>Human gut microbiome strain richness.</title>
        <authorList>
            <person name="Chen-Liaw A."/>
        </authorList>
    </citation>
    <scope>NUCLEOTIDE SEQUENCE</scope>
    <source>
        <strain evidence="9">RTP21484st1_B7_RTP21484_190118</strain>
    </source>
</reference>
<evidence type="ECO:0000259" key="7">
    <source>
        <dbReference type="PROSITE" id="PS50850"/>
    </source>
</evidence>
<reference evidence="8" key="2">
    <citation type="submission" date="2022-01" db="EMBL/GenBank/DDBJ databases">
        <title>Collection of gut derived symbiotic bacterial strains cultured from healthy donors.</title>
        <authorList>
            <person name="Lin H."/>
            <person name="Kohout C."/>
            <person name="Waligurski E."/>
            <person name="Pamer E.G."/>
        </authorList>
    </citation>
    <scope>NUCLEOTIDE SEQUENCE</scope>
    <source>
        <strain evidence="8">DFI.1.149</strain>
    </source>
</reference>
<sequence length="386" mass="41436">MEQKNKFIYILPVMFGFFIMGFCDLVGISVTYAKEQFQWTETQAGFLPSMVFLWFFILSVPTAMLMNRIGRKNTVLLSMLFTFAGMVLPFIDFSETSCYVAFALLGIGNTILQVSLNPLLANVVQGKGLTSSLTAGQFVKAISSFVGPLLAGYCSAALGNWALMFPIYAVVTLISSAWLFLTPIQREKVEGETSSFPATLKLLGDNKILLLFFGILCVVGLDVGMNTLTPKLLLERVPGISTESAGYGTSWYFAARTIGTFCGAFLLAKLSERGYFRINMIIAMIAVCGLWFATGQAAILTLVCIIAFAASSIFAVVYSMAIQARPEKANEISGLMITGVAGGAIAPPLMGICADAVGGQGGSVIIIAICTAYLLFCSYGIKVAKK</sequence>
<evidence type="ECO:0000256" key="1">
    <source>
        <dbReference type="ARBA" id="ARBA00004429"/>
    </source>
</evidence>
<feature type="transmembrane region" description="Helical" evidence="6">
    <location>
        <begin position="75"/>
        <end position="93"/>
    </location>
</feature>
<evidence type="ECO:0000256" key="5">
    <source>
        <dbReference type="ARBA" id="ARBA00023136"/>
    </source>
</evidence>
<evidence type="ECO:0000313" key="10">
    <source>
        <dbReference type="EMBL" id="RGV30239.1"/>
    </source>
</evidence>
<accession>A0A3D4ZE36</accession>
<dbReference type="PANTHER" id="PTHR43702">
    <property type="entry name" value="L-FUCOSE-PROTON SYMPORTER"/>
    <property type="match status" value="1"/>
</dbReference>
<dbReference type="GO" id="GO:0022857">
    <property type="term" value="F:transmembrane transporter activity"/>
    <property type="evidence" value="ECO:0007669"/>
    <property type="project" value="InterPro"/>
</dbReference>
<feature type="domain" description="Major facilitator superfamily (MFS) profile" evidence="7">
    <location>
        <begin position="1"/>
        <end position="386"/>
    </location>
</feature>
<feature type="transmembrane region" description="Helical" evidence="6">
    <location>
        <begin position="299"/>
        <end position="320"/>
    </location>
</feature>
<keyword evidence="5 6" id="KW-0472">Membrane</keyword>
<dbReference type="EMBL" id="JAQMRD010000033">
    <property type="protein sequence ID" value="MDB9224854.1"/>
    <property type="molecule type" value="Genomic_DNA"/>
</dbReference>
<dbReference type="InterPro" id="IPR011701">
    <property type="entry name" value="MFS"/>
</dbReference>
<evidence type="ECO:0000313" key="11">
    <source>
        <dbReference type="EMBL" id="RGY06060.1"/>
    </source>
</evidence>
<dbReference type="Proteomes" id="UP001212263">
    <property type="component" value="Unassembled WGS sequence"/>
</dbReference>
<feature type="transmembrane region" description="Helical" evidence="6">
    <location>
        <begin position="141"/>
        <end position="159"/>
    </location>
</feature>
<dbReference type="AlphaFoldDB" id="A0A3D4ZE36"/>
<feature type="transmembrane region" description="Helical" evidence="6">
    <location>
        <begin position="165"/>
        <end position="184"/>
    </location>
</feature>
<dbReference type="Pfam" id="PF07690">
    <property type="entry name" value="MFS_1"/>
    <property type="match status" value="1"/>
</dbReference>
<proteinExistence type="predicted"/>
<evidence type="ECO:0000313" key="12">
    <source>
        <dbReference type="Proteomes" id="UP000283426"/>
    </source>
</evidence>
<evidence type="ECO:0000256" key="6">
    <source>
        <dbReference type="SAM" id="Phobius"/>
    </source>
</evidence>
<dbReference type="EMBL" id="QRYW01000003">
    <property type="protein sequence ID" value="RGV30239.1"/>
    <property type="molecule type" value="Genomic_DNA"/>
</dbReference>
<evidence type="ECO:0000313" key="8">
    <source>
        <dbReference type="EMBL" id="MCG4959536.1"/>
    </source>
</evidence>
<dbReference type="Proteomes" id="UP000283426">
    <property type="component" value="Unassembled WGS sequence"/>
</dbReference>
<feature type="transmembrane region" description="Helical" evidence="6">
    <location>
        <begin position="7"/>
        <end position="33"/>
    </location>
</feature>
<dbReference type="EMBL" id="JAKNDN010000010">
    <property type="protein sequence ID" value="MCG4959536.1"/>
    <property type="molecule type" value="Genomic_DNA"/>
</dbReference>
<dbReference type="PANTHER" id="PTHR43702:SF3">
    <property type="entry name" value="PROTEIN TSGA"/>
    <property type="match status" value="1"/>
</dbReference>
<feature type="transmembrane region" description="Helical" evidence="6">
    <location>
        <begin position="208"/>
        <end position="229"/>
    </location>
</feature>
<organism evidence="10 12">
    <name type="scientific">Odoribacter splanchnicus</name>
    <dbReference type="NCBI Taxonomy" id="28118"/>
    <lineage>
        <taxon>Bacteria</taxon>
        <taxon>Pseudomonadati</taxon>
        <taxon>Bacteroidota</taxon>
        <taxon>Bacteroidia</taxon>
        <taxon>Bacteroidales</taxon>
        <taxon>Odoribacteraceae</taxon>
        <taxon>Odoribacter</taxon>
    </lineage>
</organism>
<dbReference type="Proteomes" id="UP000284434">
    <property type="component" value="Unassembled WGS sequence"/>
</dbReference>
<evidence type="ECO:0000256" key="4">
    <source>
        <dbReference type="ARBA" id="ARBA00022989"/>
    </source>
</evidence>
<evidence type="ECO:0000256" key="2">
    <source>
        <dbReference type="ARBA" id="ARBA00022475"/>
    </source>
</evidence>
<dbReference type="InterPro" id="IPR050375">
    <property type="entry name" value="MFS_TsgA-like"/>
</dbReference>
<evidence type="ECO:0000313" key="13">
    <source>
        <dbReference type="Proteomes" id="UP000284434"/>
    </source>
</evidence>
<dbReference type="PROSITE" id="PS50850">
    <property type="entry name" value="MFS"/>
    <property type="match status" value="1"/>
</dbReference>
<protein>
    <submittedName>
        <fullName evidence="10">MFS transporter</fullName>
    </submittedName>
</protein>
<evidence type="ECO:0000256" key="3">
    <source>
        <dbReference type="ARBA" id="ARBA00022692"/>
    </source>
</evidence>
<feature type="transmembrane region" description="Helical" evidence="6">
    <location>
        <begin position="45"/>
        <end position="63"/>
    </location>
</feature>
<dbReference type="Proteomes" id="UP001199750">
    <property type="component" value="Unassembled WGS sequence"/>
</dbReference>
<gene>
    <name evidence="10" type="ORF">DWW24_02255</name>
    <name evidence="11" type="ORF">DXA53_10875</name>
    <name evidence="8" type="ORF">L0P03_06675</name>
    <name evidence="9" type="ORF">PN645_17905</name>
</gene>
<comment type="subcellular location">
    <subcellularLocation>
        <location evidence="1">Cell inner membrane</location>
        <topology evidence="1">Multi-pass membrane protein</topology>
    </subcellularLocation>
</comment>
<feature type="transmembrane region" description="Helical" evidence="6">
    <location>
        <begin position="275"/>
        <end position="293"/>
    </location>
</feature>
<feature type="transmembrane region" description="Helical" evidence="6">
    <location>
        <begin position="249"/>
        <end position="268"/>
    </location>
</feature>
<feature type="transmembrane region" description="Helical" evidence="6">
    <location>
        <begin position="332"/>
        <end position="350"/>
    </location>
</feature>
<dbReference type="GO" id="GO:0005886">
    <property type="term" value="C:plasma membrane"/>
    <property type="evidence" value="ECO:0007669"/>
    <property type="project" value="UniProtKB-SubCell"/>
</dbReference>
<keyword evidence="2" id="KW-1003">Cell membrane</keyword>
<dbReference type="RefSeq" id="WP_046402952.1">
    <property type="nucleotide sequence ID" value="NZ_BAABYK010000001.1"/>
</dbReference>
<feature type="transmembrane region" description="Helical" evidence="6">
    <location>
        <begin position="99"/>
        <end position="120"/>
    </location>
</feature>
<dbReference type="SUPFAM" id="SSF103473">
    <property type="entry name" value="MFS general substrate transporter"/>
    <property type="match status" value="1"/>
</dbReference>
<name>A0A3D4ZE36_9BACT</name>
<comment type="caution">
    <text evidence="10">The sequence shown here is derived from an EMBL/GenBank/DDBJ whole genome shotgun (WGS) entry which is preliminary data.</text>
</comment>
<keyword evidence="3 6" id="KW-0812">Transmembrane</keyword>
<dbReference type="InterPro" id="IPR036259">
    <property type="entry name" value="MFS_trans_sf"/>
</dbReference>
<evidence type="ECO:0000313" key="9">
    <source>
        <dbReference type="EMBL" id="MDB9224854.1"/>
    </source>
</evidence>
<dbReference type="EMBL" id="QSCO01000014">
    <property type="protein sequence ID" value="RGY06060.1"/>
    <property type="molecule type" value="Genomic_DNA"/>
</dbReference>
<keyword evidence="4 6" id="KW-1133">Transmembrane helix</keyword>
<dbReference type="Gene3D" id="1.20.1250.20">
    <property type="entry name" value="MFS general substrate transporter like domains"/>
    <property type="match status" value="2"/>
</dbReference>